<dbReference type="EMBL" id="JADKGY010000029">
    <property type="protein sequence ID" value="MBK9984114.1"/>
    <property type="molecule type" value="Genomic_DNA"/>
</dbReference>
<feature type="domain" description="Gfo/Idh/MocA-like oxidoreductase N-terminal" evidence="1">
    <location>
        <begin position="3"/>
        <end position="119"/>
    </location>
</feature>
<dbReference type="InterPro" id="IPR004104">
    <property type="entry name" value="Gfo/Idh/MocA-like_OxRdtase_C"/>
</dbReference>
<organism evidence="3 4">
    <name type="scientific">Candidatus Opimibacter skivensis</name>
    <dbReference type="NCBI Taxonomy" id="2982028"/>
    <lineage>
        <taxon>Bacteria</taxon>
        <taxon>Pseudomonadati</taxon>
        <taxon>Bacteroidota</taxon>
        <taxon>Saprospiria</taxon>
        <taxon>Saprospirales</taxon>
        <taxon>Saprospiraceae</taxon>
        <taxon>Candidatus Opimibacter</taxon>
    </lineage>
</organism>
<dbReference type="InterPro" id="IPR000683">
    <property type="entry name" value="Gfo/Idh/MocA-like_OxRdtase_N"/>
</dbReference>
<sequence>MITFGLIGYGKIGERHAGYISAHPDGRLKGAFDTKKERSDLFAQNFPSDKVYSSLAEILNDEAIDIVSICTPNYTHAEITIAALQAGKHVLVEKPMAIKKSDCESMIHTSLKTGKSLFVVKQNRFNPPVQAVKKLLDHKKLGKIYSIAINCYWNRNENYYRNSDWKGKKDLDGGTLFTQFSHFIDVVYYLMGDMHILNAQLTNAAHQGLIEFEDTGVVTFLLNEYNAPGVLHYTTAAFRQNMEGSITIFAEHATIKIGGKYLNTIDYQATDGFDIHDIPLSGAPNQYGDYEGSMSNHDQVINNVIRSLQGKTEIMTNAYDGLKSVEIIENIYQIARTNGIQPR</sequence>
<dbReference type="PANTHER" id="PTHR43249:SF1">
    <property type="entry name" value="D-GLUCOSIDE 3-DEHYDROGENASE"/>
    <property type="match status" value="1"/>
</dbReference>
<dbReference type="SUPFAM" id="SSF51735">
    <property type="entry name" value="NAD(P)-binding Rossmann-fold domains"/>
    <property type="match status" value="1"/>
</dbReference>
<proteinExistence type="predicted"/>
<evidence type="ECO:0000259" key="1">
    <source>
        <dbReference type="Pfam" id="PF01408"/>
    </source>
</evidence>
<dbReference type="AlphaFoldDB" id="A0A9D7XP48"/>
<dbReference type="Pfam" id="PF01408">
    <property type="entry name" value="GFO_IDH_MocA"/>
    <property type="match status" value="1"/>
</dbReference>
<dbReference type="SUPFAM" id="SSF55347">
    <property type="entry name" value="Glyceraldehyde-3-phosphate dehydrogenase-like, C-terminal domain"/>
    <property type="match status" value="1"/>
</dbReference>
<dbReference type="Gene3D" id="3.30.360.10">
    <property type="entry name" value="Dihydrodipicolinate Reductase, domain 2"/>
    <property type="match status" value="1"/>
</dbReference>
<dbReference type="GO" id="GO:0000166">
    <property type="term" value="F:nucleotide binding"/>
    <property type="evidence" value="ECO:0007669"/>
    <property type="project" value="InterPro"/>
</dbReference>
<evidence type="ECO:0000259" key="2">
    <source>
        <dbReference type="Pfam" id="PF02894"/>
    </source>
</evidence>
<feature type="domain" description="Gfo/Idh/MocA-like oxidoreductase C-terminal" evidence="2">
    <location>
        <begin position="133"/>
        <end position="337"/>
    </location>
</feature>
<dbReference type="Pfam" id="PF02894">
    <property type="entry name" value="GFO_IDH_MocA_C"/>
    <property type="match status" value="1"/>
</dbReference>
<reference evidence="3 4" key="1">
    <citation type="submission" date="2020-10" db="EMBL/GenBank/DDBJ databases">
        <title>Connecting structure to function with the recovery of over 1000 high-quality activated sludge metagenome-assembled genomes encoding full-length rRNA genes using long-read sequencing.</title>
        <authorList>
            <person name="Singleton C.M."/>
            <person name="Petriglieri F."/>
            <person name="Kristensen J.M."/>
            <person name="Kirkegaard R.H."/>
            <person name="Michaelsen T.Y."/>
            <person name="Andersen M.H."/>
            <person name="Karst S.M."/>
            <person name="Dueholm M.S."/>
            <person name="Nielsen P.H."/>
            <person name="Albertsen M."/>
        </authorList>
    </citation>
    <scope>NUCLEOTIDE SEQUENCE [LARGE SCALE GENOMIC DNA]</scope>
    <source>
        <strain evidence="3">Ribe_18-Q3-R11-54_MAXAC.273</strain>
    </source>
</reference>
<dbReference type="PANTHER" id="PTHR43249">
    <property type="entry name" value="UDP-N-ACETYL-2-AMINO-2-DEOXY-D-GLUCURONATE OXIDASE"/>
    <property type="match status" value="1"/>
</dbReference>
<protein>
    <submittedName>
        <fullName evidence="3">Gfo/Idh/MocA family oxidoreductase</fullName>
    </submittedName>
</protein>
<dbReference type="Gene3D" id="3.40.50.720">
    <property type="entry name" value="NAD(P)-binding Rossmann-like Domain"/>
    <property type="match status" value="1"/>
</dbReference>
<evidence type="ECO:0000313" key="4">
    <source>
        <dbReference type="Proteomes" id="UP000808337"/>
    </source>
</evidence>
<accession>A0A9D7XP48</accession>
<name>A0A9D7XP48_9BACT</name>
<dbReference type="Proteomes" id="UP000808337">
    <property type="component" value="Unassembled WGS sequence"/>
</dbReference>
<dbReference type="InterPro" id="IPR036291">
    <property type="entry name" value="NAD(P)-bd_dom_sf"/>
</dbReference>
<evidence type="ECO:0000313" key="3">
    <source>
        <dbReference type="EMBL" id="MBK9984114.1"/>
    </source>
</evidence>
<gene>
    <name evidence="3" type="ORF">IPP15_17385</name>
</gene>
<comment type="caution">
    <text evidence="3">The sequence shown here is derived from an EMBL/GenBank/DDBJ whole genome shotgun (WGS) entry which is preliminary data.</text>
</comment>
<dbReference type="InterPro" id="IPR052515">
    <property type="entry name" value="Gfo/Idh/MocA_Oxidoreductase"/>
</dbReference>